<dbReference type="RefSeq" id="WP_002290357.1">
    <property type="nucleotide sequence ID" value="NZ_AP026774.1"/>
</dbReference>
<evidence type="ECO:0000313" key="1">
    <source>
        <dbReference type="EMBL" id="RBS26877.1"/>
    </source>
</evidence>
<evidence type="ECO:0000313" key="2">
    <source>
        <dbReference type="Proteomes" id="UP000253144"/>
    </source>
</evidence>
<name>A0A133CKP6_ENTFC</name>
<dbReference type="Proteomes" id="UP000253144">
    <property type="component" value="Unassembled WGS sequence"/>
</dbReference>
<accession>A0A133CKP6</accession>
<reference evidence="1 2" key="1">
    <citation type="submission" date="2015-06" db="EMBL/GenBank/DDBJ databases">
        <title>The Genome Sequence of Enterococcus faecium 131EA1.</title>
        <authorList>
            <consortium name="The Broad Institute Genomics Platform"/>
            <consortium name="The Broad Institute Genome Sequencing Center for Infectious Disease"/>
            <person name="Earl A.M."/>
            <person name="Van Tyne D."/>
            <person name="Lebreton F."/>
            <person name="Saavedra J.T."/>
            <person name="Gilmore M.S."/>
            <person name="Manson Mcguire A."/>
            <person name="Clock S."/>
            <person name="Crupain M."/>
            <person name="Rangan U."/>
            <person name="Young S."/>
            <person name="Abouelleil A."/>
            <person name="Cao P."/>
            <person name="Chapman S.B."/>
            <person name="Griggs A."/>
            <person name="Priest M."/>
            <person name="Shea T."/>
            <person name="Wortman J."/>
            <person name="Nusbaum C."/>
            <person name="Birren B."/>
        </authorList>
    </citation>
    <scope>NUCLEOTIDE SEQUENCE [LARGE SCALE GENOMIC DNA]</scope>
    <source>
        <strain evidence="1 2">131EA1</strain>
    </source>
</reference>
<proteinExistence type="predicted"/>
<dbReference type="AlphaFoldDB" id="A0A133CKP6"/>
<dbReference type="Pfam" id="PF11372">
    <property type="entry name" value="DUF3173"/>
    <property type="match status" value="1"/>
</dbReference>
<dbReference type="EMBL" id="LEQJ01000019">
    <property type="protein sequence ID" value="RBS26877.1"/>
    <property type="molecule type" value="Genomic_DNA"/>
</dbReference>
<comment type="caution">
    <text evidence="1">The sequence shown here is derived from an EMBL/GenBank/DDBJ whole genome shotgun (WGS) entry which is preliminary data.</text>
</comment>
<gene>
    <name evidence="1" type="ORF">EB12_02599</name>
</gene>
<organism evidence="1 2">
    <name type="scientific">Enterococcus faecium</name>
    <name type="common">Streptococcus faecium</name>
    <dbReference type="NCBI Taxonomy" id="1352"/>
    <lineage>
        <taxon>Bacteria</taxon>
        <taxon>Bacillati</taxon>
        <taxon>Bacillota</taxon>
        <taxon>Bacilli</taxon>
        <taxon>Lactobacillales</taxon>
        <taxon>Enterococcaceae</taxon>
        <taxon>Enterococcus</taxon>
    </lineage>
</organism>
<protein>
    <submittedName>
        <fullName evidence="1">Uncharacterized protein</fullName>
    </submittedName>
</protein>
<dbReference type="InterPro" id="IPR021512">
    <property type="entry name" value="DUF3173"/>
</dbReference>
<sequence length="69" mass="8040">MVVITKNELMKLGYGKYQSERIIRQAKAIMVSKSYTYYENRRLGLVPVESVEEVLGMKIEVEEDFQNHG</sequence>